<feature type="transmembrane region" description="Helical" evidence="10">
    <location>
        <begin position="20"/>
        <end position="43"/>
    </location>
</feature>
<evidence type="ECO:0000256" key="3">
    <source>
        <dbReference type="ARBA" id="ARBA00022448"/>
    </source>
</evidence>
<keyword evidence="4 10" id="KW-0812">Transmembrane</keyword>
<feature type="transmembrane region" description="Helical" evidence="10">
    <location>
        <begin position="63"/>
        <end position="85"/>
    </location>
</feature>
<feature type="transmembrane region" description="Helical" evidence="10">
    <location>
        <begin position="375"/>
        <end position="399"/>
    </location>
</feature>
<feature type="compositionally biased region" description="Basic and acidic residues" evidence="9">
    <location>
        <begin position="816"/>
        <end position="826"/>
    </location>
</feature>
<gene>
    <name evidence="12" type="ORF">D9758_008562</name>
</gene>
<evidence type="ECO:0000256" key="8">
    <source>
        <dbReference type="SAM" id="Coils"/>
    </source>
</evidence>
<dbReference type="PANTHER" id="PTHR23504:SF15">
    <property type="entry name" value="MAJOR FACILITATOR SUPERFAMILY (MFS) PROFILE DOMAIN-CONTAINING PROTEIN"/>
    <property type="match status" value="1"/>
</dbReference>
<dbReference type="InterPro" id="IPR036259">
    <property type="entry name" value="MFS_trans_sf"/>
</dbReference>
<dbReference type="Pfam" id="PF08243">
    <property type="entry name" value="SPT2"/>
    <property type="match status" value="1"/>
</dbReference>
<keyword evidence="13" id="KW-1185">Reference proteome</keyword>
<evidence type="ECO:0000256" key="4">
    <source>
        <dbReference type="ARBA" id="ARBA00022692"/>
    </source>
</evidence>
<dbReference type="InterPro" id="IPR020846">
    <property type="entry name" value="MFS_dom"/>
</dbReference>
<feature type="compositionally biased region" description="Low complexity" evidence="9">
    <location>
        <begin position="833"/>
        <end position="849"/>
    </location>
</feature>
<accession>A0A8H5G606</accession>
<feature type="transmembrane region" description="Helical" evidence="10">
    <location>
        <begin position="179"/>
        <end position="201"/>
    </location>
</feature>
<sequence length="966" mass="107731">MIVDEETPLLNKRKPKRTPLPWFQVTIVLFLQLAEPLTSQVIYPFTPQLIRDIGVTNGDETKVGYYVGLMQSLFFFTQALTVMHWSRISDKIGRKPVILTGLFGLSLSMYCFGLSKTFWGLVLRNTRAKFANTIPGSRSLNGALNGNIGVIKSIMAEMTDSTNISLFIRALEFLKKYPYFLPCAVPATFSAVAWIVTFMFLKETVRSPISLSQLFKFRKSKANVTLQTVAASQEPATTTEPANSNDLTKTATIPDDEKPVPLRQLFVPRVFIAAGNYACLSLVDIAYRAIQPLYFSTPVPLGGLGLPPSRIGNILSVFGLLNGVIQIFYFAKFHDRWGSKITYMVGIASTVPIFLTFPILTYLVKTTGEVTTLAWVVVALQILFSILISFSYGAVFIYIQAASPNRASLGATNGLSQMSVSICRAIGPAAANSLYSLSMKHQYLDGYLVYVVLLGTSALALITATLLPRRLQICSPLLCTATRQQEPNKVPPLSTMSESFAAILAMSKAQTEEKQAAVKAMAEERKRKELEQKKRQLEHDKKLREEEARLRKKHFEDQKKEVERQRQREEKTKALEAERQKKQEEQRNALLYGPKKASRYPSSASQDRTREEVRRKRLPSEESDDDAPKGVVMTRQEIRERKLQQQLKREFGSTKRTTPSGGYHRRGRRLPGGAVDVTTAGHPQSSSGSGSVRERLAAMPNTLQPLNQNKRDTRTIDEIVTDLHARGGKKKTIEGEQAKEFDDWFGTKKKEQPTSRVGSTSAPASGSNTPTRSSQSYGSYVHGPSSSSSAQRPSTMIKPIPKLTPSAKASGARPSSVEKIRPDKVPTSKVKAKSSISRPSSAGPSTSRVPSKRPRSPSRSESPYSKRRSYEDYDSEDLDDDDEMDDGRGGSGMSSLIWQIMGKDRSRYVNMDVLSDDEDMEADASAVLREEQRSSRIGKREDAIALAEEKRREEEKRLRKKERERA</sequence>
<dbReference type="Proteomes" id="UP000559256">
    <property type="component" value="Unassembled WGS sequence"/>
</dbReference>
<dbReference type="AlphaFoldDB" id="A0A8H5G606"/>
<feature type="compositionally biased region" description="Acidic residues" evidence="9">
    <location>
        <begin position="872"/>
        <end position="885"/>
    </location>
</feature>
<dbReference type="Gene3D" id="1.20.1250.20">
    <property type="entry name" value="MFS general substrate transporter like domains"/>
    <property type="match status" value="1"/>
</dbReference>
<feature type="region of interest" description="Disordered" evidence="9">
    <location>
        <begin position="230"/>
        <end position="255"/>
    </location>
</feature>
<dbReference type="SMART" id="SM00784">
    <property type="entry name" value="SPT2"/>
    <property type="match status" value="1"/>
</dbReference>
<feature type="domain" description="Major facilitator superfamily (MFS) profile" evidence="11">
    <location>
        <begin position="24"/>
        <end position="472"/>
    </location>
</feature>
<evidence type="ECO:0000313" key="12">
    <source>
        <dbReference type="EMBL" id="KAF5358825.1"/>
    </source>
</evidence>
<comment type="subcellular location">
    <subcellularLocation>
        <location evidence="1">Membrane</location>
        <topology evidence="1">Multi-pass membrane protein</topology>
    </subcellularLocation>
</comment>
<reference evidence="12 13" key="1">
    <citation type="journal article" date="2020" name="ISME J.">
        <title>Uncovering the hidden diversity of litter-decomposition mechanisms in mushroom-forming fungi.</title>
        <authorList>
            <person name="Floudas D."/>
            <person name="Bentzer J."/>
            <person name="Ahren D."/>
            <person name="Johansson T."/>
            <person name="Persson P."/>
            <person name="Tunlid A."/>
        </authorList>
    </citation>
    <scope>NUCLEOTIDE SEQUENCE [LARGE SCALE GENOMIC DNA]</scope>
    <source>
        <strain evidence="12 13">CBS 291.85</strain>
    </source>
</reference>
<feature type="transmembrane region" description="Helical" evidence="10">
    <location>
        <begin position="447"/>
        <end position="467"/>
    </location>
</feature>
<evidence type="ECO:0000259" key="11">
    <source>
        <dbReference type="PROSITE" id="PS50850"/>
    </source>
</evidence>
<keyword evidence="6 8" id="KW-0175">Coiled coil</keyword>
<evidence type="ECO:0000256" key="6">
    <source>
        <dbReference type="ARBA" id="ARBA00023054"/>
    </source>
</evidence>
<feature type="transmembrane region" description="Helical" evidence="10">
    <location>
        <begin position="97"/>
        <end position="115"/>
    </location>
</feature>
<evidence type="ECO:0000256" key="5">
    <source>
        <dbReference type="ARBA" id="ARBA00022989"/>
    </source>
</evidence>
<feature type="compositionally biased region" description="Polar residues" evidence="9">
    <location>
        <begin position="754"/>
        <end position="775"/>
    </location>
</feature>
<feature type="compositionally biased region" description="Polar residues" evidence="9">
    <location>
        <begin position="230"/>
        <end position="251"/>
    </location>
</feature>
<dbReference type="OrthoDB" id="419616at2759"/>
<organism evidence="12 13">
    <name type="scientific">Tetrapyrgos nigripes</name>
    <dbReference type="NCBI Taxonomy" id="182062"/>
    <lineage>
        <taxon>Eukaryota</taxon>
        <taxon>Fungi</taxon>
        <taxon>Dikarya</taxon>
        <taxon>Basidiomycota</taxon>
        <taxon>Agaricomycotina</taxon>
        <taxon>Agaricomycetes</taxon>
        <taxon>Agaricomycetidae</taxon>
        <taxon>Agaricales</taxon>
        <taxon>Marasmiineae</taxon>
        <taxon>Marasmiaceae</taxon>
        <taxon>Tetrapyrgos</taxon>
    </lineage>
</organism>
<evidence type="ECO:0000256" key="10">
    <source>
        <dbReference type="SAM" id="Phobius"/>
    </source>
</evidence>
<dbReference type="PROSITE" id="PS50850">
    <property type="entry name" value="MFS"/>
    <property type="match status" value="1"/>
</dbReference>
<evidence type="ECO:0000313" key="13">
    <source>
        <dbReference type="Proteomes" id="UP000559256"/>
    </source>
</evidence>
<dbReference type="PANTHER" id="PTHR23504">
    <property type="entry name" value="MAJOR FACILITATOR SUPERFAMILY DOMAIN-CONTAINING PROTEIN 10"/>
    <property type="match status" value="1"/>
</dbReference>
<evidence type="ECO:0000256" key="1">
    <source>
        <dbReference type="ARBA" id="ARBA00004141"/>
    </source>
</evidence>
<evidence type="ECO:0000256" key="2">
    <source>
        <dbReference type="ARBA" id="ARBA00006461"/>
    </source>
</evidence>
<feature type="compositionally biased region" description="Polar residues" evidence="9">
    <location>
        <begin position="681"/>
        <end position="690"/>
    </location>
</feature>
<feature type="region of interest" description="Disordered" evidence="9">
    <location>
        <begin position="725"/>
        <end position="894"/>
    </location>
</feature>
<comment type="similarity">
    <text evidence="2">Belongs to the SPT2 family.</text>
</comment>
<feature type="transmembrane region" description="Helical" evidence="10">
    <location>
        <begin position="343"/>
        <end position="363"/>
    </location>
</feature>
<dbReference type="InterPro" id="IPR011701">
    <property type="entry name" value="MFS"/>
</dbReference>
<protein>
    <recommendedName>
        <fullName evidence="11">Major facilitator superfamily (MFS) profile domain-containing protein</fullName>
    </recommendedName>
</protein>
<comment type="caution">
    <text evidence="12">The sequence shown here is derived from an EMBL/GenBank/DDBJ whole genome shotgun (WGS) entry which is preliminary data.</text>
</comment>
<feature type="compositionally biased region" description="Low complexity" evidence="9">
    <location>
        <begin position="776"/>
        <end position="789"/>
    </location>
</feature>
<dbReference type="SUPFAM" id="SSF103473">
    <property type="entry name" value="MFS general substrate transporter"/>
    <property type="match status" value="1"/>
</dbReference>
<feature type="transmembrane region" description="Helical" evidence="10">
    <location>
        <begin position="310"/>
        <end position="331"/>
    </location>
</feature>
<dbReference type="EMBL" id="JAACJM010000048">
    <property type="protein sequence ID" value="KAF5358825.1"/>
    <property type="molecule type" value="Genomic_DNA"/>
</dbReference>
<keyword evidence="5 10" id="KW-1133">Transmembrane helix</keyword>
<dbReference type="CDD" id="cd17330">
    <property type="entry name" value="MFS_SLC46_TetA_like"/>
    <property type="match status" value="1"/>
</dbReference>
<name>A0A8H5G606_9AGAR</name>
<feature type="region of interest" description="Disordered" evidence="9">
    <location>
        <begin position="519"/>
        <end position="692"/>
    </location>
</feature>
<evidence type="ECO:0000256" key="9">
    <source>
        <dbReference type="SAM" id="MobiDB-lite"/>
    </source>
</evidence>
<feature type="coiled-coil region" evidence="8">
    <location>
        <begin position="937"/>
        <end position="964"/>
    </location>
</feature>
<feature type="compositionally biased region" description="Basic and acidic residues" evidence="9">
    <location>
        <begin position="636"/>
        <end position="653"/>
    </location>
</feature>
<feature type="compositionally biased region" description="Basic and acidic residues" evidence="9">
    <location>
        <begin position="607"/>
        <end position="620"/>
    </location>
</feature>
<feature type="compositionally biased region" description="Basic and acidic residues" evidence="9">
    <location>
        <begin position="725"/>
        <end position="753"/>
    </location>
</feature>
<dbReference type="Pfam" id="PF07690">
    <property type="entry name" value="MFS_1"/>
    <property type="match status" value="1"/>
</dbReference>
<evidence type="ECO:0000256" key="7">
    <source>
        <dbReference type="ARBA" id="ARBA00023136"/>
    </source>
</evidence>
<dbReference type="GO" id="GO:0022857">
    <property type="term" value="F:transmembrane transporter activity"/>
    <property type="evidence" value="ECO:0007669"/>
    <property type="project" value="InterPro"/>
</dbReference>
<proteinExistence type="inferred from homology"/>
<dbReference type="GO" id="GO:0016020">
    <property type="term" value="C:membrane"/>
    <property type="evidence" value="ECO:0007669"/>
    <property type="project" value="UniProtKB-SubCell"/>
</dbReference>
<dbReference type="InterPro" id="IPR013256">
    <property type="entry name" value="Chromatin_SPT2"/>
</dbReference>
<feature type="compositionally biased region" description="Basic and acidic residues" evidence="9">
    <location>
        <begin position="519"/>
        <end position="587"/>
    </location>
</feature>
<keyword evidence="7 10" id="KW-0472">Membrane</keyword>
<keyword evidence="3" id="KW-0813">Transport</keyword>